<dbReference type="Proteomes" id="UP000036403">
    <property type="component" value="Unassembled WGS sequence"/>
</dbReference>
<evidence type="ECO:0000313" key="3">
    <source>
        <dbReference type="Proteomes" id="UP000036403"/>
    </source>
</evidence>
<evidence type="ECO:0000313" key="2">
    <source>
        <dbReference type="EMBL" id="KMQ86596.1"/>
    </source>
</evidence>
<feature type="region of interest" description="Disordered" evidence="1">
    <location>
        <begin position="87"/>
        <end position="106"/>
    </location>
</feature>
<keyword evidence="3" id="KW-1185">Reference proteome</keyword>
<comment type="caution">
    <text evidence="2">The sequence shown here is derived from an EMBL/GenBank/DDBJ whole genome shotgun (WGS) entry which is preliminary data.</text>
</comment>
<reference evidence="2 3" key="1">
    <citation type="submission" date="2015-04" db="EMBL/GenBank/DDBJ databases">
        <title>Lasius niger genome sequencing.</title>
        <authorList>
            <person name="Konorov E.A."/>
            <person name="Nikitin M.A."/>
            <person name="Kirill M.V."/>
            <person name="Chang P."/>
        </authorList>
    </citation>
    <scope>NUCLEOTIDE SEQUENCE [LARGE SCALE GENOMIC DNA]</scope>
    <source>
        <tissue evidence="2">Whole</tissue>
    </source>
</reference>
<dbReference type="AlphaFoldDB" id="A0A0J7K8S7"/>
<name>A0A0J7K8S7_LASNI</name>
<protein>
    <submittedName>
        <fullName evidence="2">Uncharacterized protein</fullName>
    </submittedName>
</protein>
<proteinExistence type="predicted"/>
<dbReference type="OrthoDB" id="7554123at2759"/>
<sequence>MMSNLSVKYHVVEFEDGLEIVPSSWVKENMCKYPAIKSKKKKDKAVINNVQPDSSWKNYAILRTFAVCDTYEEACLKCDKAEYVSDLNTDMDDNDKENNFVQELNTPKQRKIQNSQVYKSSFEAPQGFEGAFKERSRTFKK</sequence>
<accession>A0A0J7K8S7</accession>
<evidence type="ECO:0000256" key="1">
    <source>
        <dbReference type="SAM" id="MobiDB-lite"/>
    </source>
</evidence>
<organism evidence="2 3">
    <name type="scientific">Lasius niger</name>
    <name type="common">Black garden ant</name>
    <dbReference type="NCBI Taxonomy" id="67767"/>
    <lineage>
        <taxon>Eukaryota</taxon>
        <taxon>Metazoa</taxon>
        <taxon>Ecdysozoa</taxon>
        <taxon>Arthropoda</taxon>
        <taxon>Hexapoda</taxon>
        <taxon>Insecta</taxon>
        <taxon>Pterygota</taxon>
        <taxon>Neoptera</taxon>
        <taxon>Endopterygota</taxon>
        <taxon>Hymenoptera</taxon>
        <taxon>Apocrita</taxon>
        <taxon>Aculeata</taxon>
        <taxon>Formicoidea</taxon>
        <taxon>Formicidae</taxon>
        <taxon>Formicinae</taxon>
        <taxon>Lasius</taxon>
        <taxon>Lasius</taxon>
    </lineage>
</organism>
<dbReference type="EMBL" id="LBMM01011840">
    <property type="protein sequence ID" value="KMQ86596.1"/>
    <property type="molecule type" value="Genomic_DNA"/>
</dbReference>
<dbReference type="PaxDb" id="67767-A0A0J7K8S7"/>
<gene>
    <name evidence="2" type="ORF">RF55_14378</name>
</gene>